<dbReference type="WBParaSite" id="Csp11.Scaffold629.g8254.t1">
    <property type="protein sequence ID" value="Csp11.Scaffold629.g8254.t1"/>
    <property type="gene ID" value="Csp11.Scaffold629.g8254"/>
</dbReference>
<sequence length="264" mass="31947">MLEYYRDGSNEWDPPPEGTTNWNDLPIQLKKLCVQEMTIETRWNLRQTSKTDRSLVNSSKLYAETLELHNDFVFIIIDDKHFMINFKYHRMKWVPFLVYIFSVMVIGEMKVHTETEKFFKRIMKQLPWGQDSLHIGNLTKFAEKRPLTERIHLGFRRIKRRAAWMFCEETPIGTELLVFDPYLKSLEQLIKSHLGNHFFRECYEEGLIGTKYGDRIIYVYKFLGSKWYHCILLPIESDKEYENYLGWTDCKFFNYKDRLKFLWS</sequence>
<reference evidence="4" key="1">
    <citation type="submission" date="2016-11" db="UniProtKB">
        <authorList>
            <consortium name="WormBaseParasite"/>
        </authorList>
    </citation>
    <scope>IDENTIFICATION</scope>
</reference>
<feature type="region of interest" description="Disordered" evidence="1">
    <location>
        <begin position="1"/>
        <end position="21"/>
    </location>
</feature>
<keyword evidence="3" id="KW-1185">Reference proteome</keyword>
<feature type="domain" description="F-box" evidence="2">
    <location>
        <begin position="22"/>
        <end position="62"/>
    </location>
</feature>
<dbReference type="Pfam" id="PF00646">
    <property type="entry name" value="F-box"/>
    <property type="match status" value="1"/>
</dbReference>
<proteinExistence type="predicted"/>
<protein>
    <submittedName>
        <fullName evidence="4">F-box domain-containing protein</fullName>
    </submittedName>
</protein>
<dbReference type="InterPro" id="IPR001810">
    <property type="entry name" value="F-box_dom"/>
</dbReference>
<evidence type="ECO:0000313" key="4">
    <source>
        <dbReference type="WBParaSite" id="Csp11.Scaffold629.g8254.t1"/>
    </source>
</evidence>
<organism evidence="3 4">
    <name type="scientific">Caenorhabditis tropicalis</name>
    <dbReference type="NCBI Taxonomy" id="1561998"/>
    <lineage>
        <taxon>Eukaryota</taxon>
        <taxon>Metazoa</taxon>
        <taxon>Ecdysozoa</taxon>
        <taxon>Nematoda</taxon>
        <taxon>Chromadorea</taxon>
        <taxon>Rhabditida</taxon>
        <taxon>Rhabditina</taxon>
        <taxon>Rhabditomorpha</taxon>
        <taxon>Rhabditoidea</taxon>
        <taxon>Rhabditidae</taxon>
        <taxon>Peloderinae</taxon>
        <taxon>Caenorhabditis</taxon>
    </lineage>
</organism>
<evidence type="ECO:0000259" key="2">
    <source>
        <dbReference type="Pfam" id="PF00646"/>
    </source>
</evidence>
<name>A0A1I7UDK5_9PELO</name>
<dbReference type="InterPro" id="IPR042317">
    <property type="entry name" value="She-1-like"/>
</dbReference>
<evidence type="ECO:0000313" key="3">
    <source>
        <dbReference type="Proteomes" id="UP000095282"/>
    </source>
</evidence>
<dbReference type="Proteomes" id="UP000095282">
    <property type="component" value="Unplaced"/>
</dbReference>
<dbReference type="AlphaFoldDB" id="A0A1I7UDK5"/>
<dbReference type="PANTHER" id="PTHR31006">
    <property type="entry name" value="F-BOX DOMAIN-CONTAINING PROTEIN-RELATED-RELATED"/>
    <property type="match status" value="1"/>
</dbReference>
<evidence type="ECO:0000256" key="1">
    <source>
        <dbReference type="SAM" id="MobiDB-lite"/>
    </source>
</evidence>
<accession>A0A1I7UDK5</accession>